<keyword evidence="1" id="KW-0812">Transmembrane</keyword>
<feature type="transmembrane region" description="Helical" evidence="1">
    <location>
        <begin position="311"/>
        <end position="339"/>
    </location>
</feature>
<feature type="transmembrane region" description="Helical" evidence="1">
    <location>
        <begin position="400"/>
        <end position="426"/>
    </location>
</feature>
<feature type="transmembrane region" description="Helical" evidence="1">
    <location>
        <begin position="196"/>
        <end position="215"/>
    </location>
</feature>
<feature type="transmembrane region" description="Helical" evidence="1">
    <location>
        <begin position="26"/>
        <end position="50"/>
    </location>
</feature>
<feature type="transmembrane region" description="Helical" evidence="1">
    <location>
        <begin position="135"/>
        <end position="153"/>
    </location>
</feature>
<accession>A0A448V0I3</accession>
<feature type="transmembrane region" description="Helical" evidence="1">
    <location>
        <begin position="240"/>
        <end position="267"/>
    </location>
</feature>
<dbReference type="EMBL" id="LR134523">
    <property type="protein sequence ID" value="VEJ35097.1"/>
    <property type="molecule type" value="Genomic_DNA"/>
</dbReference>
<proteinExistence type="predicted"/>
<dbReference type="Proteomes" id="UP000269544">
    <property type="component" value="Chromosome"/>
</dbReference>
<organism evidence="2 3">
    <name type="scientific">Aedoeadaptatus ivorii</name>
    <dbReference type="NCBI Taxonomy" id="54006"/>
    <lineage>
        <taxon>Bacteria</taxon>
        <taxon>Bacillati</taxon>
        <taxon>Bacillota</taxon>
        <taxon>Tissierellia</taxon>
        <taxon>Tissierellales</taxon>
        <taxon>Peptoniphilaceae</taxon>
        <taxon>Aedoeadaptatus</taxon>
    </lineage>
</organism>
<feature type="transmembrane region" description="Helical" evidence="1">
    <location>
        <begin position="477"/>
        <end position="497"/>
    </location>
</feature>
<protein>
    <submittedName>
        <fullName evidence="2">Predicted permease (DUF2074)</fullName>
    </submittedName>
</protein>
<feature type="transmembrane region" description="Helical" evidence="1">
    <location>
        <begin position="70"/>
        <end position="97"/>
    </location>
</feature>
<dbReference type="RefSeq" id="WP_126464937.1">
    <property type="nucleotide sequence ID" value="NZ_JAUSWF010000010.1"/>
</dbReference>
<evidence type="ECO:0000313" key="3">
    <source>
        <dbReference type="Proteomes" id="UP000269544"/>
    </source>
</evidence>
<name>A0A448V0I3_9FIRM</name>
<keyword evidence="1" id="KW-1133">Transmembrane helix</keyword>
<feature type="transmembrane region" description="Helical" evidence="1">
    <location>
        <begin position="432"/>
        <end position="456"/>
    </location>
</feature>
<feature type="transmembrane region" description="Helical" evidence="1">
    <location>
        <begin position="359"/>
        <end position="379"/>
    </location>
</feature>
<feature type="transmembrane region" description="Helical" evidence="1">
    <location>
        <begin position="503"/>
        <end position="524"/>
    </location>
</feature>
<gene>
    <name evidence="2" type="ORF">NCTC13079_00506</name>
</gene>
<keyword evidence="1" id="KW-0472">Membrane</keyword>
<evidence type="ECO:0000313" key="2">
    <source>
        <dbReference type="EMBL" id="VEJ35097.1"/>
    </source>
</evidence>
<dbReference type="AlphaFoldDB" id="A0A448V0I3"/>
<reference evidence="2 3" key="1">
    <citation type="submission" date="2018-12" db="EMBL/GenBank/DDBJ databases">
        <authorList>
            <consortium name="Pathogen Informatics"/>
        </authorList>
    </citation>
    <scope>NUCLEOTIDE SEQUENCE [LARGE SCALE GENOMIC DNA]</scope>
    <source>
        <strain evidence="2 3">NCTC13079</strain>
    </source>
</reference>
<evidence type="ECO:0000256" key="1">
    <source>
        <dbReference type="SAM" id="Phobius"/>
    </source>
</evidence>
<dbReference type="KEGG" id="piv:NCTC13079_00506"/>
<dbReference type="OrthoDB" id="138672at2"/>
<keyword evidence="3" id="KW-1185">Reference proteome</keyword>
<feature type="transmembrane region" description="Helical" evidence="1">
    <location>
        <begin position="159"/>
        <end position="184"/>
    </location>
</feature>
<sequence>MELLKILSRLERKRIFSKFQAGKSKIFGIFIYLFSLWGMLFLGGFFPMFIVAGRTATLSDAQKDLPFSEILSAAEMLSVVDLVLLLLFVLMALGTFFQFRDLFFHSFDENTLWALPIPKESFILAKFSGSWMTEVPMILAFSVGSLVLCYLATESLFKVFLLLLSFLLTTILGEAVGGFLRIAFSRISSGREMPKFVKSLIAVAIFATFMILYYYEIAQEFRHIAEFSAFYNNLPGPFHLFSYMLSAHIWVFIPYALLAIGIFYLFLTYMGKHFFEIAERLEKKGATKVIGEDAFSPRSKRSALLRKEISLYWSNTAVAMNTFFGILVPIILSLLLFVPSLREAFLYFIESQSLLPRDAFIFLAAMGFGGMMNISTFFFSLEGKNAYNTYALPLSGREIFLTKLAAGLVLSLPSLLLSIVLVIIALQPAAAYWPFLLLAPLAYACLSNGFGLFFDWKFANYNWENPQELAKNSKQSFFSFFGSLFVTFVMIFLGVEIMGAFPLLYAGILTAILVLADVIPFLLLRDIRIYEQ</sequence>